<dbReference type="Proteomes" id="UP000262325">
    <property type="component" value="Unassembled WGS sequence"/>
</dbReference>
<reference evidence="3 4" key="1">
    <citation type="journal article" date="2018" name="Nat. Biotechnol.">
        <title>A standardized bacterial taxonomy based on genome phylogeny substantially revises the tree of life.</title>
        <authorList>
            <person name="Parks D.H."/>
            <person name="Chuvochina M."/>
            <person name="Waite D.W."/>
            <person name="Rinke C."/>
            <person name="Skarshewski A."/>
            <person name="Chaumeil P.A."/>
            <person name="Hugenholtz P."/>
        </authorList>
    </citation>
    <scope>NUCLEOTIDE SEQUENCE [LARGE SCALE GENOMIC DNA]</scope>
    <source>
        <strain evidence="3">UBA8672</strain>
    </source>
</reference>
<feature type="transmembrane region" description="Helical" evidence="1">
    <location>
        <begin position="87"/>
        <end position="110"/>
    </location>
</feature>
<evidence type="ECO:0000256" key="1">
    <source>
        <dbReference type="SAM" id="Phobius"/>
    </source>
</evidence>
<feature type="transmembrane region" description="Helical" evidence="1">
    <location>
        <begin position="56"/>
        <end position="75"/>
    </location>
</feature>
<comment type="caution">
    <text evidence="3">The sequence shown here is derived from an EMBL/GenBank/DDBJ whole genome shotgun (WGS) entry which is preliminary data.</text>
</comment>
<dbReference type="Pfam" id="PF14358">
    <property type="entry name" value="DUF4405"/>
    <property type="match status" value="1"/>
</dbReference>
<evidence type="ECO:0000313" key="4">
    <source>
        <dbReference type="Proteomes" id="UP000262325"/>
    </source>
</evidence>
<name>A0A3D5QCJ8_FLESI</name>
<keyword evidence="1" id="KW-0812">Transmembrane</keyword>
<evidence type="ECO:0000313" key="3">
    <source>
        <dbReference type="EMBL" id="HCW93566.1"/>
    </source>
</evidence>
<organism evidence="3 4">
    <name type="scientific">Flexistipes sinusarabici</name>
    <dbReference type="NCBI Taxonomy" id="2352"/>
    <lineage>
        <taxon>Bacteria</taxon>
        <taxon>Pseudomonadati</taxon>
        <taxon>Deferribacterota</taxon>
        <taxon>Deferribacteres</taxon>
        <taxon>Deferribacterales</taxon>
        <taxon>Flexistipitaceae</taxon>
        <taxon>Flexistipes</taxon>
    </lineage>
</organism>
<dbReference type="RefSeq" id="WP_273265320.1">
    <property type="nucleotide sequence ID" value="NZ_JAAZVV010000018.1"/>
</dbReference>
<feature type="transmembrane region" description="Helical" evidence="1">
    <location>
        <begin position="7"/>
        <end position="29"/>
    </location>
</feature>
<dbReference type="AlphaFoldDB" id="A0A3D5QCJ8"/>
<keyword evidence="1" id="KW-0472">Membrane</keyword>
<evidence type="ECO:0000259" key="2">
    <source>
        <dbReference type="Pfam" id="PF14358"/>
    </source>
</evidence>
<sequence length="267" mass="30174">MLNFRKIVSLTMLLSFIVVVYSGVFLFIVPEGKVAYWVNWQLLGLNKTQYAEVHDVGVLLFLVSSVLHIYLNWNAILNYLKNKSKRIVLFTPNFIAAMLITLIFTAGSLYKFPPFDSFLNIATSMDKYWAQEYGTPPFGHAELSGLKSLCSKMNLDFKKAIKLLEDKGITVKDENETLLKISERAGMTPAEVYKIIKPAKIEGSEEVPTGLGKMTLGEVCKKYDIDINKALNILKSKGFPVTPESQMKELSEQKGKLPMDIYELIKQ</sequence>
<accession>A0A3D5QCJ8</accession>
<proteinExistence type="predicted"/>
<feature type="domain" description="Flavinylation-associated cytochrome" evidence="2">
    <location>
        <begin position="7"/>
        <end position="73"/>
    </location>
</feature>
<gene>
    <name evidence="3" type="ORF">DHM44_07775</name>
</gene>
<dbReference type="InterPro" id="IPR025517">
    <property type="entry name" value="DUF4405"/>
</dbReference>
<protein>
    <recommendedName>
        <fullName evidence="2">Flavinylation-associated cytochrome domain-containing protein</fullName>
    </recommendedName>
</protein>
<keyword evidence="1" id="KW-1133">Transmembrane helix</keyword>
<dbReference type="EMBL" id="DPPF01000162">
    <property type="protein sequence ID" value="HCW93566.1"/>
    <property type="molecule type" value="Genomic_DNA"/>
</dbReference>